<accession>A0A2K3E0V1</accession>
<proteinExistence type="predicted"/>
<evidence type="ECO:0000313" key="2">
    <source>
        <dbReference type="Proteomes" id="UP000006906"/>
    </source>
</evidence>
<keyword evidence="2" id="KW-1185">Reference proteome</keyword>
<sequence length="179" mass="19794">MQSGLLTSLRSRTSCPRTRVCVASSADDAAQKQLKGPSPIRRQRLARRRQEGDNFKMIMRELKTVKDALERKLDANHASVMEAFGFLSDAAAVSQYERQGLNSGGMKLVTLADVLELALPKVVKQATMRQPTLMNDIHAAVTAPLLDKDLGFLTAVELMLARKGREQKAPRAPPQVWRA</sequence>
<dbReference type="PaxDb" id="3055-EDP06702"/>
<name>A0A2K3E0V1_CHLRE</name>
<protein>
    <submittedName>
        <fullName evidence="1">Uncharacterized protein</fullName>
    </submittedName>
</protein>
<evidence type="ECO:0000313" key="1">
    <source>
        <dbReference type="EMBL" id="PNW86411.1"/>
    </source>
</evidence>
<dbReference type="KEGG" id="cre:CHLRE_02g085350v5"/>
<dbReference type="GeneID" id="5727379"/>
<dbReference type="ExpressionAtlas" id="A0A2K3E0V1">
    <property type="expression patterns" value="baseline and differential"/>
</dbReference>
<organism evidence="1 2">
    <name type="scientific">Chlamydomonas reinhardtii</name>
    <name type="common">Chlamydomonas smithii</name>
    <dbReference type="NCBI Taxonomy" id="3055"/>
    <lineage>
        <taxon>Eukaryota</taxon>
        <taxon>Viridiplantae</taxon>
        <taxon>Chlorophyta</taxon>
        <taxon>core chlorophytes</taxon>
        <taxon>Chlorophyceae</taxon>
        <taxon>CS clade</taxon>
        <taxon>Chlamydomonadales</taxon>
        <taxon>Chlamydomonadaceae</taxon>
        <taxon>Chlamydomonas</taxon>
    </lineage>
</organism>
<dbReference type="Gramene" id="PNW86411">
    <property type="protein sequence ID" value="PNW86411"/>
    <property type="gene ID" value="CHLRE_02g085350v5"/>
</dbReference>
<dbReference type="Proteomes" id="UP000006906">
    <property type="component" value="Chromosome 2"/>
</dbReference>
<reference evidence="1 2" key="1">
    <citation type="journal article" date="2007" name="Science">
        <title>The Chlamydomonas genome reveals the evolution of key animal and plant functions.</title>
        <authorList>
            <person name="Merchant S.S."/>
            <person name="Prochnik S.E."/>
            <person name="Vallon O."/>
            <person name="Harris E.H."/>
            <person name="Karpowicz S.J."/>
            <person name="Witman G.B."/>
            <person name="Terry A."/>
            <person name="Salamov A."/>
            <person name="Fritz-Laylin L.K."/>
            <person name="Marechal-Drouard L."/>
            <person name="Marshall W.F."/>
            <person name="Qu L.H."/>
            <person name="Nelson D.R."/>
            <person name="Sanderfoot A.A."/>
            <person name="Spalding M.H."/>
            <person name="Kapitonov V.V."/>
            <person name="Ren Q."/>
            <person name="Ferris P."/>
            <person name="Lindquist E."/>
            <person name="Shapiro H."/>
            <person name="Lucas S.M."/>
            <person name="Grimwood J."/>
            <person name="Schmutz J."/>
            <person name="Cardol P."/>
            <person name="Cerutti H."/>
            <person name="Chanfreau G."/>
            <person name="Chen C.L."/>
            <person name="Cognat V."/>
            <person name="Croft M.T."/>
            <person name="Dent R."/>
            <person name="Dutcher S."/>
            <person name="Fernandez E."/>
            <person name="Fukuzawa H."/>
            <person name="Gonzalez-Ballester D."/>
            <person name="Gonzalez-Halphen D."/>
            <person name="Hallmann A."/>
            <person name="Hanikenne M."/>
            <person name="Hippler M."/>
            <person name="Inwood W."/>
            <person name="Jabbari K."/>
            <person name="Kalanon M."/>
            <person name="Kuras R."/>
            <person name="Lefebvre P.A."/>
            <person name="Lemaire S.D."/>
            <person name="Lobanov A.V."/>
            <person name="Lohr M."/>
            <person name="Manuell A."/>
            <person name="Meier I."/>
            <person name="Mets L."/>
            <person name="Mittag M."/>
            <person name="Mittelmeier T."/>
            <person name="Moroney J.V."/>
            <person name="Moseley J."/>
            <person name="Napoli C."/>
            <person name="Nedelcu A.M."/>
            <person name="Niyogi K."/>
            <person name="Novoselov S.V."/>
            <person name="Paulsen I.T."/>
            <person name="Pazour G."/>
            <person name="Purton S."/>
            <person name="Ral J.P."/>
            <person name="Riano-Pachon D.M."/>
            <person name="Riekhof W."/>
            <person name="Rymarquis L."/>
            <person name="Schroda M."/>
            <person name="Stern D."/>
            <person name="Umen J."/>
            <person name="Willows R."/>
            <person name="Wilson N."/>
            <person name="Zimmer S.L."/>
            <person name="Allmer J."/>
            <person name="Balk J."/>
            <person name="Bisova K."/>
            <person name="Chen C.J."/>
            <person name="Elias M."/>
            <person name="Gendler K."/>
            <person name="Hauser C."/>
            <person name="Lamb M.R."/>
            <person name="Ledford H."/>
            <person name="Long J.C."/>
            <person name="Minagawa J."/>
            <person name="Page M.D."/>
            <person name="Pan J."/>
            <person name="Pootakham W."/>
            <person name="Roje S."/>
            <person name="Rose A."/>
            <person name="Stahlberg E."/>
            <person name="Terauchi A.M."/>
            <person name="Yang P."/>
            <person name="Ball S."/>
            <person name="Bowler C."/>
            <person name="Dieckmann C.L."/>
            <person name="Gladyshev V.N."/>
            <person name="Green P."/>
            <person name="Jorgensen R."/>
            <person name="Mayfield S."/>
            <person name="Mueller-Roeber B."/>
            <person name="Rajamani S."/>
            <person name="Sayre R.T."/>
            <person name="Brokstein P."/>
            <person name="Dubchak I."/>
            <person name="Goodstein D."/>
            <person name="Hornick L."/>
            <person name="Huang Y.W."/>
            <person name="Jhaveri J."/>
            <person name="Luo Y."/>
            <person name="Martinez D."/>
            <person name="Ngau W.C."/>
            <person name="Otillar B."/>
            <person name="Poliakov A."/>
            <person name="Porter A."/>
            <person name="Szajkowski L."/>
            <person name="Werner G."/>
            <person name="Zhou K."/>
            <person name="Grigoriev I.V."/>
            <person name="Rokhsar D.S."/>
            <person name="Grossman A.R."/>
        </authorList>
    </citation>
    <scope>NUCLEOTIDE SEQUENCE [LARGE SCALE GENOMIC DNA]</scope>
    <source>
        <strain evidence="2">CC-503</strain>
    </source>
</reference>
<dbReference type="RefSeq" id="XP_001701727.2">
    <property type="nucleotide sequence ID" value="XM_001701675.2"/>
</dbReference>
<gene>
    <name evidence="1" type="ORF">CHLRE_02g085350v5</name>
</gene>
<dbReference type="EMBL" id="CM008963">
    <property type="protein sequence ID" value="PNW86411.1"/>
    <property type="molecule type" value="Genomic_DNA"/>
</dbReference>
<dbReference type="AlphaFoldDB" id="A0A2K3E0V1"/>